<comment type="caution">
    <text evidence="3">The sequence shown here is derived from an EMBL/GenBank/DDBJ whole genome shotgun (WGS) entry which is preliminary data.</text>
</comment>
<dbReference type="Gene3D" id="3.40.50.720">
    <property type="entry name" value="NAD(P)-binding Rossmann-like Domain"/>
    <property type="match status" value="2"/>
</dbReference>
<accession>A0A0F9E9H7</accession>
<dbReference type="Gene3D" id="3.90.25.10">
    <property type="entry name" value="UDP-galactose 4-epimerase, domain 1"/>
    <property type="match status" value="1"/>
</dbReference>
<dbReference type="AlphaFoldDB" id="A0A0F9E9H7"/>
<dbReference type="InterPro" id="IPR001509">
    <property type="entry name" value="Epimerase_deHydtase"/>
</dbReference>
<sequence length="311" mass="34609">MKFLVTGGTGLIGSALVDRLLKDGHMVTIFDRHQRASSRLKDSNFYLGDIRDQNAVEDAISQHDGVFHLAALLGTAETVNSPRESIDTNIQGAINVFEGCRIHKKPCVQIATASFKWNNTYAITKHCSERFAFMYSKEFGVKITVVQAANVYGPYQKARPVRKAVPSFISRALRGDPIEIFFDGKQILDLIYIEDVAEILVRAMTIDHGLHNFLFEAGTGESVTAIQLAELIKKVSGSKSEIRYLPGRAGEPPRSLTKADPSTLAPLNWKQSDFTPLEEGIRKTVEWYRKNPFYVEPLPNVDSHAIVEIGS</sequence>
<dbReference type="InterPro" id="IPR036291">
    <property type="entry name" value="NAD(P)-bd_dom_sf"/>
</dbReference>
<feature type="domain" description="NAD-dependent epimerase/dehydratase" evidence="2">
    <location>
        <begin position="4"/>
        <end position="206"/>
    </location>
</feature>
<dbReference type="PANTHER" id="PTHR43000">
    <property type="entry name" value="DTDP-D-GLUCOSE 4,6-DEHYDRATASE-RELATED"/>
    <property type="match status" value="1"/>
</dbReference>
<dbReference type="EMBL" id="LAZR01035822">
    <property type="protein sequence ID" value="KKL26486.1"/>
    <property type="molecule type" value="Genomic_DNA"/>
</dbReference>
<comment type="similarity">
    <text evidence="1">Belongs to the NAD(P)-dependent epimerase/dehydratase family.</text>
</comment>
<organism evidence="3">
    <name type="scientific">marine sediment metagenome</name>
    <dbReference type="NCBI Taxonomy" id="412755"/>
    <lineage>
        <taxon>unclassified sequences</taxon>
        <taxon>metagenomes</taxon>
        <taxon>ecological metagenomes</taxon>
    </lineage>
</organism>
<dbReference type="Pfam" id="PF01370">
    <property type="entry name" value="Epimerase"/>
    <property type="match status" value="1"/>
</dbReference>
<reference evidence="3" key="1">
    <citation type="journal article" date="2015" name="Nature">
        <title>Complex archaea that bridge the gap between prokaryotes and eukaryotes.</title>
        <authorList>
            <person name="Spang A."/>
            <person name="Saw J.H."/>
            <person name="Jorgensen S.L."/>
            <person name="Zaremba-Niedzwiedzka K."/>
            <person name="Martijn J."/>
            <person name="Lind A.E."/>
            <person name="van Eijk R."/>
            <person name="Schleper C."/>
            <person name="Guy L."/>
            <person name="Ettema T.J."/>
        </authorList>
    </citation>
    <scope>NUCLEOTIDE SEQUENCE</scope>
</reference>
<evidence type="ECO:0000259" key="2">
    <source>
        <dbReference type="Pfam" id="PF01370"/>
    </source>
</evidence>
<proteinExistence type="inferred from homology"/>
<gene>
    <name evidence="3" type="ORF">LCGC14_2394810</name>
</gene>
<protein>
    <recommendedName>
        <fullName evidence="2">NAD-dependent epimerase/dehydratase domain-containing protein</fullName>
    </recommendedName>
</protein>
<name>A0A0F9E9H7_9ZZZZ</name>
<evidence type="ECO:0000313" key="3">
    <source>
        <dbReference type="EMBL" id="KKL26486.1"/>
    </source>
</evidence>
<dbReference type="SUPFAM" id="SSF51735">
    <property type="entry name" value="NAD(P)-binding Rossmann-fold domains"/>
    <property type="match status" value="1"/>
</dbReference>
<evidence type="ECO:0000256" key="1">
    <source>
        <dbReference type="ARBA" id="ARBA00007637"/>
    </source>
</evidence>